<dbReference type="AlphaFoldDB" id="A0A6A1XMB8"/>
<accession>A0A6A1XMB8</accession>
<dbReference type="PANTHER" id="PTHR32114:SF2">
    <property type="entry name" value="ABC TRANSPORTER ABCH.3"/>
    <property type="match status" value="1"/>
</dbReference>
<organism evidence="2 3">
    <name type="scientific">Bacteroides ovatus</name>
    <dbReference type="NCBI Taxonomy" id="28116"/>
    <lineage>
        <taxon>Bacteria</taxon>
        <taxon>Pseudomonadati</taxon>
        <taxon>Bacteroidota</taxon>
        <taxon>Bacteroidia</taxon>
        <taxon>Bacteroidales</taxon>
        <taxon>Bacteroidaceae</taxon>
        <taxon>Bacteroides</taxon>
    </lineage>
</organism>
<evidence type="ECO:0000256" key="1">
    <source>
        <dbReference type="SAM" id="Coils"/>
    </source>
</evidence>
<evidence type="ECO:0000313" key="2">
    <source>
        <dbReference type="EMBL" id="KAB1329727.1"/>
    </source>
</evidence>
<protein>
    <recommendedName>
        <fullName evidence="4">AAA family ATPase</fullName>
    </recommendedName>
</protein>
<comment type="caution">
    <text evidence="2">The sequence shown here is derived from an EMBL/GenBank/DDBJ whole genome shotgun (WGS) entry which is preliminary data.</text>
</comment>
<feature type="coiled-coil region" evidence="1">
    <location>
        <begin position="511"/>
        <end position="545"/>
    </location>
</feature>
<evidence type="ECO:0000313" key="3">
    <source>
        <dbReference type="Proteomes" id="UP000375690"/>
    </source>
</evidence>
<evidence type="ECO:0008006" key="4">
    <source>
        <dbReference type="Google" id="ProtNLM"/>
    </source>
</evidence>
<dbReference type="SUPFAM" id="SSF52540">
    <property type="entry name" value="P-loop containing nucleoside triphosphate hydrolases"/>
    <property type="match status" value="1"/>
</dbReference>
<dbReference type="PANTHER" id="PTHR32114">
    <property type="entry name" value="ABC TRANSPORTER ABCH.3"/>
    <property type="match status" value="1"/>
</dbReference>
<dbReference type="Proteomes" id="UP000375690">
    <property type="component" value="Unassembled WGS sequence"/>
</dbReference>
<dbReference type="EMBL" id="VWFC01000003">
    <property type="protein sequence ID" value="KAB1329727.1"/>
    <property type="molecule type" value="Genomic_DNA"/>
</dbReference>
<dbReference type="Gene3D" id="1.10.287.510">
    <property type="entry name" value="Helix hairpin bin"/>
    <property type="match status" value="1"/>
</dbReference>
<feature type="coiled-coil region" evidence="1">
    <location>
        <begin position="410"/>
        <end position="451"/>
    </location>
</feature>
<keyword evidence="1" id="KW-0175">Coiled coil</keyword>
<sequence length="658" mass="75867">MADIRIVRMKLTNFKGIRSLEMNYDPEVTNVFGDNATGKTTLMDAFLWTLFGKDSQNRADFNIKTLDADGKALPKLEHEVVVVLSVDGIETVFRRCYKENWVKKRGTTKEVMDGHSVDYYVDDVPLGKREYDTKVSDICPEQLFRQITNPAYFPSLKMQEQRRMLFEIVGGDITNTDVFDELITIGNKDLYTPLIDALNSGKTLDEYKKQVVSQKNKIKGEVADIPGRIEENHRNMPEEEDWVALSSEIEEKETEIRNYDSLIADKSKADEEESARRRSVRLQIDDKYERMEGIKRQIKKDANTEHDKWYSDLSAEESSISNMNTDIRYLENKLLTLNNSLTEYQSQRSKLYEEYKNINLMQFEVDSSCLVCPTCKRTFEGEDYDSKLQEMQDTFQTNKSTRLNDNIKKGTALKTKIEDLKKQVQDIEQAIKEKKNLLSTLEVEKQQLQNSEPKIVDVTKAVERNEKYISLKKEIALLEESLRTNYTPADVSEYTAAKKVLQSDIYALKERLSKREQIERTQKRIDELQSQLSNMQQQIADYEQIEASILDFMKSKVSLVEKRINSAFSYVQFRMFDTQVDGTEFDTCECMVDGTPYSDLNTAAKMNAGIDIINAICRAKGVTAPIWLDNRESVCNLISCASQIINLFVERGAKLTIQ</sequence>
<dbReference type="InterPro" id="IPR027417">
    <property type="entry name" value="P-loop_NTPase"/>
</dbReference>
<dbReference type="RefSeq" id="WP_272196938.1">
    <property type="nucleotide sequence ID" value="NZ_CP113514.1"/>
</dbReference>
<gene>
    <name evidence="2" type="ORF">F3B53_03430</name>
</gene>
<name>A0A6A1XMB8_BACOV</name>
<reference evidence="2 3" key="1">
    <citation type="journal article" date="2019" name="Nat. Med.">
        <title>A library of human gut bacterial isolates paired with longitudinal multiomics data enables mechanistic microbiome research.</title>
        <authorList>
            <person name="Poyet M."/>
            <person name="Groussin M."/>
            <person name="Gibbons S.M."/>
            <person name="Avila-Pacheco J."/>
            <person name="Jiang X."/>
            <person name="Kearney S.M."/>
            <person name="Perrotta A.R."/>
            <person name="Berdy B."/>
            <person name="Zhao S."/>
            <person name="Lieberman T.D."/>
            <person name="Swanson P.K."/>
            <person name="Smith M."/>
            <person name="Roesemann S."/>
            <person name="Alexander J.E."/>
            <person name="Rich S.A."/>
            <person name="Livny J."/>
            <person name="Vlamakis H."/>
            <person name="Clish C."/>
            <person name="Bullock K."/>
            <person name="Deik A."/>
            <person name="Scott J."/>
            <person name="Pierce K.A."/>
            <person name="Xavier R.J."/>
            <person name="Alm E.J."/>
        </authorList>
    </citation>
    <scope>NUCLEOTIDE SEQUENCE [LARGE SCALE GENOMIC DNA]</scope>
    <source>
        <strain evidence="2 3">BIOML-A2</strain>
    </source>
</reference>
<dbReference type="Gene3D" id="3.40.50.300">
    <property type="entry name" value="P-loop containing nucleotide triphosphate hydrolases"/>
    <property type="match status" value="1"/>
</dbReference>
<proteinExistence type="predicted"/>